<dbReference type="GO" id="GO:0005739">
    <property type="term" value="C:mitochondrion"/>
    <property type="evidence" value="ECO:0007669"/>
    <property type="project" value="InterPro"/>
</dbReference>
<dbReference type="OrthoDB" id="16434at2759"/>
<proteinExistence type="predicted"/>
<dbReference type="PANTHER" id="PTHR28589">
    <property type="entry name" value="28S RIBOSOMAL PROTEIN S34, MITOCHONDRIAL"/>
    <property type="match status" value="1"/>
</dbReference>
<evidence type="ECO:0000313" key="2">
    <source>
        <dbReference type="Proteomes" id="UP001153620"/>
    </source>
</evidence>
<dbReference type="Pfam" id="PF16053">
    <property type="entry name" value="MRP-S34"/>
    <property type="match status" value="1"/>
</dbReference>
<sequence length="185" mass="21697">MSAIKLIGRKTDFKGKSLWEILGNLKNFGENRVVVRSMMERYPEKSFMRVLQVETLPNEENRKIRVLVEKVFRGRKYDKPVWIEGASYKTDYRLLSKKEEADYCKVQTTEHENIKLIDPKMEFPPLLKEFLIKETGNKDIKLDVFLKRGHNKFYKLAKEGETPNITIPMNIGKPASQKLYKGLDL</sequence>
<evidence type="ECO:0000313" key="1">
    <source>
        <dbReference type="EMBL" id="CAG9801476.1"/>
    </source>
</evidence>
<dbReference type="Proteomes" id="UP001153620">
    <property type="component" value="Chromosome 1"/>
</dbReference>
<organism evidence="1 2">
    <name type="scientific">Chironomus riparius</name>
    <dbReference type="NCBI Taxonomy" id="315576"/>
    <lineage>
        <taxon>Eukaryota</taxon>
        <taxon>Metazoa</taxon>
        <taxon>Ecdysozoa</taxon>
        <taxon>Arthropoda</taxon>
        <taxon>Hexapoda</taxon>
        <taxon>Insecta</taxon>
        <taxon>Pterygota</taxon>
        <taxon>Neoptera</taxon>
        <taxon>Endopterygota</taxon>
        <taxon>Diptera</taxon>
        <taxon>Nematocera</taxon>
        <taxon>Chironomoidea</taxon>
        <taxon>Chironomidae</taxon>
        <taxon>Chironominae</taxon>
        <taxon>Chironomus</taxon>
    </lineage>
</organism>
<dbReference type="InterPro" id="IPR032053">
    <property type="entry name" value="Ribosomal_mS34"/>
</dbReference>
<dbReference type="AlphaFoldDB" id="A0A9N9RN51"/>
<accession>A0A9N9RN51</accession>
<gene>
    <name evidence="1" type="ORF">CHIRRI_LOCUS4402</name>
</gene>
<reference evidence="1" key="2">
    <citation type="submission" date="2022-10" db="EMBL/GenBank/DDBJ databases">
        <authorList>
            <consortium name="ENA_rothamsted_submissions"/>
            <consortium name="culmorum"/>
            <person name="King R."/>
        </authorList>
    </citation>
    <scope>NUCLEOTIDE SEQUENCE</scope>
</reference>
<reference evidence="1" key="1">
    <citation type="submission" date="2022-01" db="EMBL/GenBank/DDBJ databases">
        <authorList>
            <person name="King R."/>
        </authorList>
    </citation>
    <scope>NUCLEOTIDE SEQUENCE</scope>
</reference>
<dbReference type="GO" id="GO:0003735">
    <property type="term" value="F:structural constituent of ribosome"/>
    <property type="evidence" value="ECO:0007669"/>
    <property type="project" value="InterPro"/>
</dbReference>
<keyword evidence="2" id="KW-1185">Reference proteome</keyword>
<dbReference type="PANTHER" id="PTHR28589:SF1">
    <property type="entry name" value="SMALL RIBOSOMAL SUBUNIT PROTEIN MS34"/>
    <property type="match status" value="1"/>
</dbReference>
<protein>
    <submittedName>
        <fullName evidence="1">Uncharacterized protein</fullName>
    </submittedName>
</protein>
<dbReference type="EMBL" id="OU895877">
    <property type="protein sequence ID" value="CAG9801476.1"/>
    <property type="molecule type" value="Genomic_DNA"/>
</dbReference>
<name>A0A9N9RN51_9DIPT</name>